<dbReference type="FunFam" id="2.10.110.10:FF:000002">
    <property type="entry name" value="LIM domain and actin-binding 1"/>
    <property type="match status" value="1"/>
</dbReference>
<dbReference type="Pfam" id="PF18511">
    <property type="entry name" value="F-box_5"/>
    <property type="match status" value="1"/>
</dbReference>
<dbReference type="GO" id="GO:0051017">
    <property type="term" value="P:actin filament bundle assembly"/>
    <property type="evidence" value="ECO:0007669"/>
    <property type="project" value="UniProtKB-ARBA"/>
</dbReference>
<dbReference type="Proteomes" id="UP000834106">
    <property type="component" value="Chromosome 9"/>
</dbReference>
<feature type="domain" description="LIM zinc-binding" evidence="5">
    <location>
        <begin position="595"/>
        <end position="655"/>
    </location>
</feature>
<dbReference type="SMART" id="SM00132">
    <property type="entry name" value="LIM"/>
    <property type="match status" value="1"/>
</dbReference>
<dbReference type="Gene3D" id="2.10.110.10">
    <property type="entry name" value="Cysteine Rich Protein"/>
    <property type="match status" value="1"/>
</dbReference>
<dbReference type="SUPFAM" id="SSF52047">
    <property type="entry name" value="RNI-like"/>
    <property type="match status" value="1"/>
</dbReference>
<dbReference type="GO" id="GO:0051015">
    <property type="term" value="F:actin filament binding"/>
    <property type="evidence" value="ECO:0007669"/>
    <property type="project" value="UniProtKB-ARBA"/>
</dbReference>
<evidence type="ECO:0000313" key="7">
    <source>
        <dbReference type="Proteomes" id="UP000834106"/>
    </source>
</evidence>
<evidence type="ECO:0000256" key="2">
    <source>
        <dbReference type="ARBA" id="ARBA00022833"/>
    </source>
</evidence>
<evidence type="ECO:0000256" key="4">
    <source>
        <dbReference type="PROSITE-ProRule" id="PRU00125"/>
    </source>
</evidence>
<dbReference type="AlphaFoldDB" id="A0AAD2DVJ1"/>
<proteinExistence type="predicted"/>
<organism evidence="6 7">
    <name type="scientific">Fraxinus pennsylvanica</name>
    <dbReference type="NCBI Taxonomy" id="56036"/>
    <lineage>
        <taxon>Eukaryota</taxon>
        <taxon>Viridiplantae</taxon>
        <taxon>Streptophyta</taxon>
        <taxon>Embryophyta</taxon>
        <taxon>Tracheophyta</taxon>
        <taxon>Spermatophyta</taxon>
        <taxon>Magnoliopsida</taxon>
        <taxon>eudicotyledons</taxon>
        <taxon>Gunneridae</taxon>
        <taxon>Pentapetalae</taxon>
        <taxon>asterids</taxon>
        <taxon>lamiids</taxon>
        <taxon>Lamiales</taxon>
        <taxon>Oleaceae</taxon>
        <taxon>Oleeae</taxon>
        <taxon>Fraxinus</taxon>
    </lineage>
</organism>
<dbReference type="InterPro" id="IPR041567">
    <property type="entry name" value="COI1_F-box"/>
</dbReference>
<dbReference type="Gene3D" id="1.20.1280.50">
    <property type="match status" value="1"/>
</dbReference>
<evidence type="ECO:0000256" key="1">
    <source>
        <dbReference type="ARBA" id="ARBA00022723"/>
    </source>
</evidence>
<dbReference type="CDD" id="cd09440">
    <property type="entry name" value="LIM1_SF3"/>
    <property type="match status" value="1"/>
</dbReference>
<dbReference type="EMBL" id="OU503044">
    <property type="protein sequence ID" value="CAI9767544.1"/>
    <property type="molecule type" value="Genomic_DNA"/>
</dbReference>
<keyword evidence="2 4" id="KW-0862">Zinc</keyword>
<dbReference type="InterPro" id="IPR041101">
    <property type="entry name" value="Transp_inhibit"/>
</dbReference>
<dbReference type="Pfam" id="PF18791">
    <property type="entry name" value="Transp_inhibit"/>
    <property type="match status" value="1"/>
</dbReference>
<keyword evidence="3 4" id="KW-0440">LIM domain</keyword>
<reference evidence="6" key="1">
    <citation type="submission" date="2023-05" db="EMBL/GenBank/DDBJ databases">
        <authorList>
            <person name="Huff M."/>
        </authorList>
    </citation>
    <scope>NUCLEOTIDE SEQUENCE</scope>
</reference>
<dbReference type="FunFam" id="3.80.10.10:FF:000124">
    <property type="entry name" value="Coronatine-insensitive protein 1"/>
    <property type="match status" value="1"/>
</dbReference>
<dbReference type="PROSITE" id="PS00478">
    <property type="entry name" value="LIM_DOMAIN_1"/>
    <property type="match status" value="1"/>
</dbReference>
<dbReference type="InterPro" id="IPR001781">
    <property type="entry name" value="Znf_LIM"/>
</dbReference>
<accession>A0AAD2DVJ1</accession>
<protein>
    <recommendedName>
        <fullName evidence="5">LIM zinc-binding domain-containing protein</fullName>
    </recommendedName>
</protein>
<dbReference type="InterPro" id="IPR032675">
    <property type="entry name" value="LRR_dom_sf"/>
</dbReference>
<sequence>MSKASGSGQGTAKLDDTVWDCVIPYVKEPQDRATVSLVCKQWHKIDSLTRKHVTIALCYAATPDQLSRRFPNLESLKLKGQPRASMFNLIPCDWGGYAKPWIEEIVKSFKKMKALHLRRMIVKDSDLELIASTAIGKDLEVLKLDKCYGFSTNGLSHICRSLRSLRTLDMEESTIIENGGEWLHQLALNNTVLETLNFYMTDLVEIKSEDLELIAKNCASLVVVKITDFDIADLVGFFRNAAALEEFCGGSFSKPPEAGEGDQNERLERYAAVAFPRRLCCLGLTYLARPEIPIVFPFATRLKKLDLLYALLDTEGHCLLLERCPNLEMLQSRDVIGDRGLGVVAQICKKLKRLRIEHGDDMEDVEGVITHRGLISLSQGCLELEYLAINVSDITNASLECVGAHLKKLYSFRLILIEKQETIANFPLDNGVRSLLMGCNKLTGLTLYLQPGALTDVGLSYIGKYSPKVRWMLLGFVGESDNGILEFSRDLPSLRKLELRGCCFSEGALGDAILRLPSLRCLWAQGYTESGADWDKVHEKRPKWITEFIPATQVVVPNENGEDVFIENKAQILAYYSLADQRTDFPSTVVPFIPKKCKACEKTVYPVKLLSADGVDYHKSCFKCSHCKGTLKLSNYLSMEGVLYCKPHFEQLFKETGSLSKNFQTRMPSLACNIFLPLNLNLFYNVQTRSPSTAASMFSGTQDKCAACDKTDYPLEKVKPEMLDHLLCSVYVICEVEASNWASGKSIFGGQNP</sequence>
<evidence type="ECO:0000259" key="5">
    <source>
        <dbReference type="PROSITE" id="PS50023"/>
    </source>
</evidence>
<keyword evidence="1 4" id="KW-0479">Metal-binding</keyword>
<dbReference type="Pfam" id="PF00412">
    <property type="entry name" value="LIM"/>
    <property type="match status" value="1"/>
</dbReference>
<dbReference type="PROSITE" id="PS50023">
    <property type="entry name" value="LIM_DOMAIN_2"/>
    <property type="match status" value="1"/>
</dbReference>
<name>A0AAD2DVJ1_9LAMI</name>
<evidence type="ECO:0000313" key="6">
    <source>
        <dbReference type="EMBL" id="CAI9767544.1"/>
    </source>
</evidence>
<evidence type="ECO:0000256" key="3">
    <source>
        <dbReference type="ARBA" id="ARBA00023038"/>
    </source>
</evidence>
<dbReference type="GO" id="GO:0046872">
    <property type="term" value="F:metal ion binding"/>
    <property type="evidence" value="ECO:0007669"/>
    <property type="project" value="UniProtKB-KW"/>
</dbReference>
<dbReference type="SUPFAM" id="SSF57716">
    <property type="entry name" value="Glucocorticoid receptor-like (DNA-binding domain)"/>
    <property type="match status" value="2"/>
</dbReference>
<keyword evidence="7" id="KW-1185">Reference proteome</keyword>
<dbReference type="PANTHER" id="PTHR24206">
    <property type="entry name" value="OS06G0237300 PROTEIN"/>
    <property type="match status" value="1"/>
</dbReference>
<dbReference type="Gene3D" id="3.80.10.10">
    <property type="entry name" value="Ribonuclease Inhibitor"/>
    <property type="match status" value="1"/>
</dbReference>
<gene>
    <name evidence="6" type="ORF">FPE_LOCUS14974</name>
</gene>